<keyword evidence="2" id="KW-1185">Reference proteome</keyword>
<name>A0A4Y2X8Q1_ARAVE</name>
<gene>
    <name evidence="1" type="ORF">AVEN_37009_1</name>
</gene>
<proteinExistence type="predicted"/>
<sequence length="78" mass="8962">MPLQRIWVNIAYQYHLSGVRHPCHSIAGVLLISASDIHATPKRGYFTLGVRLNAHKFNFHGKYLVESRFEPGKLLSFR</sequence>
<evidence type="ECO:0000313" key="1">
    <source>
        <dbReference type="EMBL" id="GBO45993.1"/>
    </source>
</evidence>
<protein>
    <submittedName>
        <fullName evidence="1">Uncharacterized protein</fullName>
    </submittedName>
</protein>
<dbReference type="EMBL" id="BGPR01073413">
    <property type="protein sequence ID" value="GBO45993.1"/>
    <property type="molecule type" value="Genomic_DNA"/>
</dbReference>
<reference evidence="1 2" key="1">
    <citation type="journal article" date="2019" name="Sci. Rep.">
        <title>Orb-weaving spider Araneus ventricosus genome elucidates the spidroin gene catalogue.</title>
        <authorList>
            <person name="Kono N."/>
            <person name="Nakamura H."/>
            <person name="Ohtoshi R."/>
            <person name="Moran D.A.P."/>
            <person name="Shinohara A."/>
            <person name="Yoshida Y."/>
            <person name="Fujiwara M."/>
            <person name="Mori M."/>
            <person name="Tomita M."/>
            <person name="Arakawa K."/>
        </authorList>
    </citation>
    <scope>NUCLEOTIDE SEQUENCE [LARGE SCALE GENOMIC DNA]</scope>
</reference>
<organism evidence="1 2">
    <name type="scientific">Araneus ventricosus</name>
    <name type="common">Orbweaver spider</name>
    <name type="synonym">Epeira ventricosa</name>
    <dbReference type="NCBI Taxonomy" id="182803"/>
    <lineage>
        <taxon>Eukaryota</taxon>
        <taxon>Metazoa</taxon>
        <taxon>Ecdysozoa</taxon>
        <taxon>Arthropoda</taxon>
        <taxon>Chelicerata</taxon>
        <taxon>Arachnida</taxon>
        <taxon>Araneae</taxon>
        <taxon>Araneomorphae</taxon>
        <taxon>Entelegynae</taxon>
        <taxon>Araneoidea</taxon>
        <taxon>Araneidae</taxon>
        <taxon>Araneus</taxon>
    </lineage>
</organism>
<dbReference type="AlphaFoldDB" id="A0A4Y2X8Q1"/>
<comment type="caution">
    <text evidence="1">The sequence shown here is derived from an EMBL/GenBank/DDBJ whole genome shotgun (WGS) entry which is preliminary data.</text>
</comment>
<feature type="non-terminal residue" evidence="1">
    <location>
        <position position="78"/>
    </location>
</feature>
<dbReference type="Proteomes" id="UP000499080">
    <property type="component" value="Unassembled WGS sequence"/>
</dbReference>
<evidence type="ECO:0000313" key="2">
    <source>
        <dbReference type="Proteomes" id="UP000499080"/>
    </source>
</evidence>
<accession>A0A4Y2X8Q1</accession>